<dbReference type="AlphaFoldDB" id="A0A411MJ01"/>
<keyword evidence="7" id="KW-1185">Reference proteome</keyword>
<dbReference type="SUPFAM" id="SSF55811">
    <property type="entry name" value="Nudix"/>
    <property type="match status" value="1"/>
</dbReference>
<dbReference type="KEGG" id="ptk:EXN22_14100"/>
<dbReference type="InterPro" id="IPR000086">
    <property type="entry name" value="NUDIX_hydrolase_dom"/>
</dbReference>
<evidence type="ECO:0000313" key="6">
    <source>
        <dbReference type="EMBL" id="QBF26771.1"/>
    </source>
</evidence>
<keyword evidence="2 4" id="KW-0378">Hydrolase</keyword>
<dbReference type="PANTHER" id="PTHR43046:SF12">
    <property type="entry name" value="GDP-MANNOSE MANNOSYL HYDROLASE"/>
    <property type="match status" value="1"/>
</dbReference>
<comment type="similarity">
    <text evidence="4">Belongs to the Nudix hydrolase family.</text>
</comment>
<organism evidence="6 7">
    <name type="scientific">Pseudomonas tructae</name>
    <dbReference type="NCBI Taxonomy" id="2518644"/>
    <lineage>
        <taxon>Bacteria</taxon>
        <taxon>Pseudomonadati</taxon>
        <taxon>Pseudomonadota</taxon>
        <taxon>Gammaproteobacteria</taxon>
        <taxon>Pseudomonadales</taxon>
        <taxon>Pseudomonadaceae</taxon>
        <taxon>Pseudomonas</taxon>
    </lineage>
</organism>
<dbReference type="PRINTS" id="PR00502">
    <property type="entry name" value="NUDIXFAMILY"/>
</dbReference>
<evidence type="ECO:0000256" key="4">
    <source>
        <dbReference type="RuleBase" id="RU003476"/>
    </source>
</evidence>
<dbReference type="InterPro" id="IPR020084">
    <property type="entry name" value="NUDIX_hydrolase_CS"/>
</dbReference>
<dbReference type="EMBL" id="CP035952">
    <property type="protein sequence ID" value="QBF26771.1"/>
    <property type="molecule type" value="Genomic_DNA"/>
</dbReference>
<comment type="cofactor">
    <cofactor evidence="1">
        <name>Mg(2+)</name>
        <dbReference type="ChEBI" id="CHEBI:18420"/>
    </cofactor>
</comment>
<feature type="domain" description="Nudix hydrolase" evidence="5">
    <location>
        <begin position="1"/>
        <end position="122"/>
    </location>
</feature>
<protein>
    <submittedName>
        <fullName evidence="6">NUDIX domain-containing protein</fullName>
    </submittedName>
</protein>
<proteinExistence type="inferred from homology"/>
<evidence type="ECO:0000256" key="2">
    <source>
        <dbReference type="ARBA" id="ARBA00022801"/>
    </source>
</evidence>
<name>A0A411MJ01_9PSED</name>
<dbReference type="PANTHER" id="PTHR43046">
    <property type="entry name" value="GDP-MANNOSE MANNOSYL HYDROLASE"/>
    <property type="match status" value="1"/>
</dbReference>
<keyword evidence="3" id="KW-0460">Magnesium</keyword>
<accession>A0A411MJ01</accession>
<dbReference type="Gene3D" id="3.90.79.10">
    <property type="entry name" value="Nucleoside Triphosphate Pyrophosphohydrolase"/>
    <property type="match status" value="1"/>
</dbReference>
<dbReference type="InterPro" id="IPR015797">
    <property type="entry name" value="NUDIX_hydrolase-like_dom_sf"/>
</dbReference>
<dbReference type="PROSITE" id="PS00893">
    <property type="entry name" value="NUDIX_BOX"/>
    <property type="match status" value="1"/>
</dbReference>
<dbReference type="RefSeq" id="WP_130264638.1">
    <property type="nucleotide sequence ID" value="NZ_CP035952.1"/>
</dbReference>
<dbReference type="Proteomes" id="UP000291130">
    <property type="component" value="Chromosome"/>
</dbReference>
<dbReference type="PROSITE" id="PS51462">
    <property type="entry name" value="NUDIX"/>
    <property type="match status" value="1"/>
</dbReference>
<evidence type="ECO:0000256" key="3">
    <source>
        <dbReference type="ARBA" id="ARBA00022842"/>
    </source>
</evidence>
<gene>
    <name evidence="6" type="ORF">EXN22_14100</name>
</gene>
<evidence type="ECO:0000259" key="5">
    <source>
        <dbReference type="PROSITE" id="PS51462"/>
    </source>
</evidence>
<dbReference type="Pfam" id="PF00293">
    <property type="entry name" value="NUDIX"/>
    <property type="match status" value="1"/>
</dbReference>
<evidence type="ECO:0000313" key="7">
    <source>
        <dbReference type="Proteomes" id="UP000291130"/>
    </source>
</evidence>
<dbReference type="GO" id="GO:0016787">
    <property type="term" value="F:hydrolase activity"/>
    <property type="evidence" value="ECO:0007669"/>
    <property type="project" value="UniProtKB-KW"/>
</dbReference>
<dbReference type="InterPro" id="IPR020476">
    <property type="entry name" value="Nudix_hydrolase"/>
</dbReference>
<dbReference type="OrthoDB" id="9791228at2"/>
<reference evidence="6 7" key="1">
    <citation type="submission" date="2019-02" db="EMBL/GenBank/DDBJ databases">
        <title>Complete genome sequence of Pseudomonas sp. SNU WT1 isolated from rainbow trout.</title>
        <authorList>
            <person name="Oh W.T."/>
            <person name="Park S.C."/>
        </authorList>
    </citation>
    <scope>NUCLEOTIDE SEQUENCE [LARGE SCALE GENOMIC DNA]</scope>
    <source>
        <strain evidence="6 7">SNU WT1</strain>
    </source>
</reference>
<evidence type="ECO:0000256" key="1">
    <source>
        <dbReference type="ARBA" id="ARBA00001946"/>
    </source>
</evidence>
<sequence length="128" mass="14819">MNESKELHSTVICTQGGRILFVRKEAPEWSLPGGKIEPGEEHLEAARRELSEETTLQLSSAKFIGHYVYQSEEHYLYQMPVEPTIVPHPSDEIVECRWFTPSELELVNVKPNNLDLISRAERFLRNRN</sequence>